<dbReference type="PROSITE" id="PS50157">
    <property type="entry name" value="ZINC_FINGER_C2H2_2"/>
    <property type="match status" value="1"/>
</dbReference>
<keyword evidence="1" id="KW-0479">Metal-binding</keyword>
<dbReference type="FunFam" id="3.30.160.60:FF:000446">
    <property type="entry name" value="Zinc finger protein"/>
    <property type="match status" value="1"/>
</dbReference>
<accession>A0A151WRV3</accession>
<sequence length="62" mass="7155">MAYSSLHKKIGTHNSDGDRALHTQKKHAVIVRKRIYMCTDCGKGFTLRIKLSKHRKLECVNM</sequence>
<dbReference type="SUPFAM" id="SSF57667">
    <property type="entry name" value="beta-beta-alpha zinc fingers"/>
    <property type="match status" value="1"/>
</dbReference>
<organism evidence="6 7">
    <name type="scientific">Mycetomoellerius zeteki</name>
    <dbReference type="NCBI Taxonomy" id="64791"/>
    <lineage>
        <taxon>Eukaryota</taxon>
        <taxon>Metazoa</taxon>
        <taxon>Ecdysozoa</taxon>
        <taxon>Arthropoda</taxon>
        <taxon>Hexapoda</taxon>
        <taxon>Insecta</taxon>
        <taxon>Pterygota</taxon>
        <taxon>Neoptera</taxon>
        <taxon>Endopterygota</taxon>
        <taxon>Hymenoptera</taxon>
        <taxon>Apocrita</taxon>
        <taxon>Aculeata</taxon>
        <taxon>Formicoidea</taxon>
        <taxon>Formicidae</taxon>
        <taxon>Myrmicinae</taxon>
        <taxon>Mycetomoellerius</taxon>
    </lineage>
</organism>
<evidence type="ECO:0000256" key="1">
    <source>
        <dbReference type="ARBA" id="ARBA00022723"/>
    </source>
</evidence>
<dbReference type="GO" id="GO:0008270">
    <property type="term" value="F:zinc ion binding"/>
    <property type="evidence" value="ECO:0007669"/>
    <property type="project" value="UniProtKB-KW"/>
</dbReference>
<gene>
    <name evidence="6" type="ORF">ALC60_10278</name>
</gene>
<name>A0A151WRV3_9HYME</name>
<evidence type="ECO:0000256" key="2">
    <source>
        <dbReference type="ARBA" id="ARBA00022771"/>
    </source>
</evidence>
<evidence type="ECO:0000313" key="7">
    <source>
        <dbReference type="Proteomes" id="UP000075809"/>
    </source>
</evidence>
<dbReference type="Proteomes" id="UP000075809">
    <property type="component" value="Unassembled WGS sequence"/>
</dbReference>
<reference evidence="6 7" key="1">
    <citation type="submission" date="2015-09" db="EMBL/GenBank/DDBJ databases">
        <title>Trachymyrmex zeteki WGS genome.</title>
        <authorList>
            <person name="Nygaard S."/>
            <person name="Hu H."/>
            <person name="Boomsma J."/>
            <person name="Zhang G."/>
        </authorList>
    </citation>
    <scope>NUCLEOTIDE SEQUENCE [LARGE SCALE GENOMIC DNA]</scope>
    <source>
        <strain evidence="6">Tzet28-1</strain>
        <tissue evidence="6">Whole body</tissue>
    </source>
</reference>
<dbReference type="InterPro" id="IPR036236">
    <property type="entry name" value="Znf_C2H2_sf"/>
</dbReference>
<evidence type="ECO:0000256" key="4">
    <source>
        <dbReference type="PROSITE-ProRule" id="PRU00042"/>
    </source>
</evidence>
<feature type="domain" description="C2H2-type" evidence="5">
    <location>
        <begin position="36"/>
        <end position="62"/>
    </location>
</feature>
<keyword evidence="7" id="KW-1185">Reference proteome</keyword>
<evidence type="ECO:0000259" key="5">
    <source>
        <dbReference type="PROSITE" id="PS50157"/>
    </source>
</evidence>
<keyword evidence="2 4" id="KW-0863">Zinc-finger</keyword>
<dbReference type="AlphaFoldDB" id="A0A151WRV3"/>
<dbReference type="Gene3D" id="3.30.160.60">
    <property type="entry name" value="Classic Zinc Finger"/>
    <property type="match status" value="1"/>
</dbReference>
<dbReference type="GO" id="GO:0005634">
    <property type="term" value="C:nucleus"/>
    <property type="evidence" value="ECO:0007669"/>
    <property type="project" value="UniProtKB-ARBA"/>
</dbReference>
<protein>
    <recommendedName>
        <fullName evidence="5">C2H2-type domain-containing protein</fullName>
    </recommendedName>
</protein>
<dbReference type="InterPro" id="IPR013087">
    <property type="entry name" value="Znf_C2H2_type"/>
</dbReference>
<keyword evidence="3" id="KW-0862">Zinc</keyword>
<evidence type="ECO:0000313" key="6">
    <source>
        <dbReference type="EMBL" id="KYQ50639.1"/>
    </source>
</evidence>
<dbReference type="EMBL" id="KQ982794">
    <property type="protein sequence ID" value="KYQ50639.1"/>
    <property type="molecule type" value="Genomic_DNA"/>
</dbReference>
<evidence type="ECO:0000256" key="3">
    <source>
        <dbReference type="ARBA" id="ARBA00022833"/>
    </source>
</evidence>
<proteinExistence type="predicted"/>